<dbReference type="EMBL" id="FN656567">
    <property type="protein sequence ID" value="CBY41671.1"/>
    <property type="molecule type" value="Genomic_DNA"/>
</dbReference>
<feature type="coiled-coil region" evidence="1">
    <location>
        <begin position="39"/>
        <end position="66"/>
    </location>
</feature>
<sequence>MRRKKFFFLLKNSRTNALELKCLLLVIWINNDLKSQKENEEDAEICELFEEEIQKTENELAENTKELFSSLISSEETVAPLQTVIFSIHTVKQEGGLESGITVRQMAEFYEKFFEFYDWQILSYKQVPYASSNTKTQGDPMELVQFCVQGEGALDILAKEKVS</sequence>
<dbReference type="Proteomes" id="UP000011014">
    <property type="component" value="Unassembled WGS sequence"/>
</dbReference>
<dbReference type="SUPFAM" id="SSF75620">
    <property type="entry name" value="Release factor"/>
    <property type="match status" value="1"/>
</dbReference>
<evidence type="ECO:0000313" key="3">
    <source>
        <dbReference type="EMBL" id="CBY41671.1"/>
    </source>
</evidence>
<gene>
    <name evidence="3" type="ORF">GSOID_T00023757001</name>
</gene>
<dbReference type="AlphaFoldDB" id="E4Z1U3"/>
<accession>E4Z1U3</accession>
<reference evidence="3" key="1">
    <citation type="journal article" date="2010" name="Science">
        <title>Plasticity of animal genome architecture unmasked by rapid evolution of a pelagic tunicate.</title>
        <authorList>
            <person name="Denoeud F."/>
            <person name="Henriet S."/>
            <person name="Mungpakdee S."/>
            <person name="Aury J.M."/>
            <person name="Da Silva C."/>
            <person name="Brinkmann H."/>
            <person name="Mikhaleva J."/>
            <person name="Olsen L.C."/>
            <person name="Jubin C."/>
            <person name="Canestro C."/>
            <person name="Bouquet J.M."/>
            <person name="Danks G."/>
            <person name="Poulain J."/>
            <person name="Campsteijn C."/>
            <person name="Adamski M."/>
            <person name="Cross I."/>
            <person name="Yadetie F."/>
            <person name="Muffato M."/>
            <person name="Louis A."/>
            <person name="Butcher S."/>
            <person name="Tsagkogeorga G."/>
            <person name="Konrad A."/>
            <person name="Singh S."/>
            <person name="Jensen M.F."/>
            <person name="Cong E.H."/>
            <person name="Eikeseth-Otteraa H."/>
            <person name="Noel B."/>
            <person name="Anthouard V."/>
            <person name="Porcel B.M."/>
            <person name="Kachouri-Lafond R."/>
            <person name="Nishino A."/>
            <person name="Ugolini M."/>
            <person name="Chourrout P."/>
            <person name="Nishida H."/>
            <person name="Aasland R."/>
            <person name="Huzurbazar S."/>
            <person name="Westhof E."/>
            <person name="Delsuc F."/>
            <person name="Lehrach H."/>
            <person name="Reinhardt R."/>
            <person name="Weissenbach J."/>
            <person name="Roy S.W."/>
            <person name="Artiguenave F."/>
            <person name="Postlethwait J.H."/>
            <person name="Manak J.R."/>
            <person name="Thompson E.M."/>
            <person name="Jaillon O."/>
            <person name="Du Pasquier L."/>
            <person name="Boudinot P."/>
            <person name="Liberles D.A."/>
            <person name="Volff J.N."/>
            <person name="Philippe H."/>
            <person name="Lenhard B."/>
            <person name="Roest Crollius H."/>
            <person name="Wincker P."/>
            <person name="Chourrout D."/>
        </authorList>
    </citation>
    <scope>NUCLEOTIDE SEQUENCE [LARGE SCALE GENOMIC DNA]</scope>
</reference>
<protein>
    <recommendedName>
        <fullName evidence="2">Peptide chain release factor domain-containing protein</fullName>
    </recommendedName>
</protein>
<dbReference type="GO" id="GO:0006415">
    <property type="term" value="P:translational termination"/>
    <property type="evidence" value="ECO:0007669"/>
    <property type="project" value="InterPro"/>
</dbReference>
<evidence type="ECO:0000256" key="1">
    <source>
        <dbReference type="SAM" id="Coils"/>
    </source>
</evidence>
<proteinExistence type="predicted"/>
<keyword evidence="1" id="KW-0175">Coiled coil</keyword>
<dbReference type="InterPro" id="IPR045853">
    <property type="entry name" value="Pep_chain_release_fac_I_sf"/>
</dbReference>
<organism evidence="3">
    <name type="scientific">Oikopleura dioica</name>
    <name type="common">Tunicate</name>
    <dbReference type="NCBI Taxonomy" id="34765"/>
    <lineage>
        <taxon>Eukaryota</taxon>
        <taxon>Metazoa</taxon>
        <taxon>Chordata</taxon>
        <taxon>Tunicata</taxon>
        <taxon>Appendicularia</taxon>
        <taxon>Copelata</taxon>
        <taxon>Oikopleuridae</taxon>
        <taxon>Oikopleura</taxon>
    </lineage>
</organism>
<dbReference type="Pfam" id="PF03462">
    <property type="entry name" value="PCRF"/>
    <property type="match status" value="1"/>
</dbReference>
<feature type="domain" description="Peptide chain release factor" evidence="2">
    <location>
        <begin position="32"/>
        <end position="160"/>
    </location>
</feature>
<evidence type="ECO:0000259" key="2">
    <source>
        <dbReference type="Pfam" id="PF03462"/>
    </source>
</evidence>
<dbReference type="InterPro" id="IPR005139">
    <property type="entry name" value="PCRF"/>
</dbReference>
<name>E4Z1U3_OIKDI</name>